<dbReference type="Proteomes" id="UP001148313">
    <property type="component" value="Unassembled WGS sequence"/>
</dbReference>
<dbReference type="PANTHER" id="PTHR33376">
    <property type="match status" value="1"/>
</dbReference>
<dbReference type="InterPro" id="IPR038404">
    <property type="entry name" value="TRAP_DctP_sf"/>
</dbReference>
<evidence type="ECO:0000313" key="4">
    <source>
        <dbReference type="Proteomes" id="UP001148313"/>
    </source>
</evidence>
<gene>
    <name evidence="3" type="ORF">OOZ53_03755</name>
</gene>
<name>A0ABT4VK09_9HYPH</name>
<keyword evidence="4" id="KW-1185">Reference proteome</keyword>
<accession>A0ABT4VK09</accession>
<comment type="caution">
    <text evidence="3">The sequence shown here is derived from an EMBL/GenBank/DDBJ whole genome shotgun (WGS) entry which is preliminary data.</text>
</comment>
<dbReference type="RefSeq" id="WP_271087977.1">
    <property type="nucleotide sequence ID" value="NZ_JAPJZH010000002.1"/>
</dbReference>
<evidence type="ECO:0000256" key="1">
    <source>
        <dbReference type="ARBA" id="ARBA00022729"/>
    </source>
</evidence>
<dbReference type="InterPro" id="IPR018389">
    <property type="entry name" value="DctP_fam"/>
</dbReference>
<proteinExistence type="predicted"/>
<reference evidence="3" key="1">
    <citation type="submission" date="2022-11" db="EMBL/GenBank/DDBJ databases">
        <title>Hoeflea poritis sp. nov., isolated from scleractinian coral Porites lutea.</title>
        <authorList>
            <person name="Zhang G."/>
            <person name="Wei Q."/>
            <person name="Cai L."/>
        </authorList>
    </citation>
    <scope>NUCLEOTIDE SEQUENCE</scope>
    <source>
        <strain evidence="3">E7-10</strain>
    </source>
</reference>
<dbReference type="Pfam" id="PF03480">
    <property type="entry name" value="DctP"/>
    <property type="match status" value="1"/>
</dbReference>
<sequence>MKSIHRVKCAVFAVAVVAASAILHTPGTASAKELKAAHFMPPMHPMDRGVMTPLAEELNAATGGKLTIRIYPAGELGKGPVQQYKRVVTGVADIAFGIPAYTPTQFGKTVLVHMPGLFASGEEATNALWDNLTAIEDEYAETKLLGLWANNPSVLITAEKPVRTLADIEGLKVRTPNPVMAEVVKAWGGIPVSMPTPDIYNAMNTGVIDAVMIGPSGIRSYKLNEIGKHATVNIPSAVDSFYLLMNRNSWDALSDEHKAKLDELAGRGLSLRGAKAFYDAGQAGIQLARDSGVEIIEIDEAADAEFRAAMAEALEALVDKTSKETGADARAIISGFSGQ</sequence>
<dbReference type="EMBL" id="JAPJZH010000002">
    <property type="protein sequence ID" value="MDA4844447.1"/>
    <property type="molecule type" value="Genomic_DNA"/>
</dbReference>
<feature type="signal peptide" evidence="2">
    <location>
        <begin position="1"/>
        <end position="31"/>
    </location>
</feature>
<dbReference type="NCBIfam" id="NF037995">
    <property type="entry name" value="TRAP_S1"/>
    <property type="match status" value="1"/>
</dbReference>
<dbReference type="CDD" id="cd13665">
    <property type="entry name" value="PBP2_TRAP_Dctp3_4"/>
    <property type="match status" value="1"/>
</dbReference>
<keyword evidence="1 2" id="KW-0732">Signal</keyword>
<evidence type="ECO:0000256" key="2">
    <source>
        <dbReference type="SAM" id="SignalP"/>
    </source>
</evidence>
<organism evidence="3 4">
    <name type="scientific">Hoeflea poritis</name>
    <dbReference type="NCBI Taxonomy" id="2993659"/>
    <lineage>
        <taxon>Bacteria</taxon>
        <taxon>Pseudomonadati</taxon>
        <taxon>Pseudomonadota</taxon>
        <taxon>Alphaproteobacteria</taxon>
        <taxon>Hyphomicrobiales</taxon>
        <taxon>Rhizobiaceae</taxon>
        <taxon>Hoeflea</taxon>
    </lineage>
</organism>
<protein>
    <submittedName>
        <fullName evidence="3">TRAP transporter substrate-binding protein</fullName>
    </submittedName>
</protein>
<dbReference type="SUPFAM" id="SSF53850">
    <property type="entry name" value="Periplasmic binding protein-like II"/>
    <property type="match status" value="1"/>
</dbReference>
<feature type="chain" id="PRO_5045957705" evidence="2">
    <location>
        <begin position="32"/>
        <end position="339"/>
    </location>
</feature>
<dbReference type="Gene3D" id="3.40.190.170">
    <property type="entry name" value="Bacterial extracellular solute-binding protein, family 7"/>
    <property type="match status" value="1"/>
</dbReference>
<evidence type="ECO:0000313" key="3">
    <source>
        <dbReference type="EMBL" id="MDA4844447.1"/>
    </source>
</evidence>
<dbReference type="PANTHER" id="PTHR33376:SF15">
    <property type="entry name" value="BLL6794 PROTEIN"/>
    <property type="match status" value="1"/>
</dbReference>